<evidence type="ECO:0000256" key="1">
    <source>
        <dbReference type="SAM" id="MobiDB-lite"/>
    </source>
</evidence>
<feature type="compositionally biased region" description="Low complexity" evidence="1">
    <location>
        <begin position="233"/>
        <end position="242"/>
    </location>
</feature>
<dbReference type="AlphaFoldDB" id="A0A813DTS6"/>
<gene>
    <name evidence="3" type="ORF">PGLA1383_LOCUS9384</name>
</gene>
<feature type="region of interest" description="Disordered" evidence="1">
    <location>
        <begin position="218"/>
        <end position="245"/>
    </location>
</feature>
<accession>A0A813DTS6</accession>
<dbReference type="OrthoDB" id="207084at2759"/>
<feature type="transmembrane region" description="Helical" evidence="2">
    <location>
        <begin position="20"/>
        <end position="44"/>
    </location>
</feature>
<comment type="caution">
    <text evidence="3">The sequence shown here is derived from an EMBL/GenBank/DDBJ whole genome shotgun (WGS) entry which is preliminary data.</text>
</comment>
<keyword evidence="2" id="KW-0812">Transmembrane</keyword>
<dbReference type="Proteomes" id="UP000654075">
    <property type="component" value="Unassembled WGS sequence"/>
</dbReference>
<feature type="transmembrane region" description="Helical" evidence="2">
    <location>
        <begin position="413"/>
        <end position="434"/>
    </location>
</feature>
<feature type="compositionally biased region" description="Acidic residues" evidence="1">
    <location>
        <begin position="223"/>
        <end position="232"/>
    </location>
</feature>
<reference evidence="3" key="1">
    <citation type="submission" date="2021-02" db="EMBL/GenBank/DDBJ databases">
        <authorList>
            <person name="Dougan E. K."/>
            <person name="Rhodes N."/>
            <person name="Thang M."/>
            <person name="Chan C."/>
        </authorList>
    </citation>
    <scope>NUCLEOTIDE SEQUENCE</scope>
</reference>
<protein>
    <submittedName>
        <fullName evidence="3">Uncharacterized protein</fullName>
    </submittedName>
</protein>
<feature type="transmembrane region" description="Helical" evidence="2">
    <location>
        <begin position="92"/>
        <end position="111"/>
    </location>
</feature>
<proteinExistence type="predicted"/>
<organism evidence="3 4">
    <name type="scientific">Polarella glacialis</name>
    <name type="common">Dinoflagellate</name>
    <dbReference type="NCBI Taxonomy" id="89957"/>
    <lineage>
        <taxon>Eukaryota</taxon>
        <taxon>Sar</taxon>
        <taxon>Alveolata</taxon>
        <taxon>Dinophyceae</taxon>
        <taxon>Suessiales</taxon>
        <taxon>Suessiaceae</taxon>
        <taxon>Polarella</taxon>
    </lineage>
</organism>
<evidence type="ECO:0000256" key="2">
    <source>
        <dbReference type="SAM" id="Phobius"/>
    </source>
</evidence>
<keyword evidence="2" id="KW-0472">Membrane</keyword>
<sequence>MRLGGQLLAVAMTRFLDARVYLAFLFVGTGSGWFTMNAILNLLANEPTVAKGGAMMGTLVLIGAIVNLSLAGVYPIWRLVWPTPGIRTEQCLATLIVASSVASFVILLFGWDFRPPKFPLVMLASVLGHSVGAGSALVLFPLVSTYYGGWLVAPIRAGTDLSSMITAFVSLAQNPTGDSNRFPTWVVFLIYALLSACGLAAWALILRRGIGLRVLEEGRPDTSDSEENEDSAGSDSAGNDAAASEEKSTRKKRCFCAQFESLACPPSLRLPVALAAATQVTQWCLAMSFGEIGAMMSDPSSCDGSRGQFVWRMALTASQVLVPCCSLLSSVRRCPQWLLVVLSILQYFSSLLVLFAAFGIGRSFWSSQAGQFVFISAFAACGGLEGYIITMAYRYIGDAEAISEKLRHSASSLLSLLTVLPVSLLGLWTGAVVADGSFACVDLEELAEPWNVAGSTRLAVAWLSLLWTCLVSCLLVPPQRLDWLKSTSPWILLAEDSAVPKLNGAELIEWIRLPQMLDDSTGPAAIWAGWRWLNKTTKKCASLVAPGAKIRQDREAIGCHYPIGSKCLILHRTFLSWFSACALQEDAGLFEDQRWRAWVRAGLMSVQNPAAFASLAHQSHTDKQFVCADEGVAPGSLHYPWPTLLPRLRAVQVLTEMSSLDHLVELPGHGKMFHSAVYGQAATWSRDSQGQLYEDDSNISPGDLVWTFRLPGQPRWTLQVSCSPRCLCMPALLPS</sequence>
<evidence type="ECO:0000313" key="3">
    <source>
        <dbReference type="EMBL" id="CAE8590668.1"/>
    </source>
</evidence>
<name>A0A813DTS6_POLGL</name>
<feature type="transmembrane region" description="Helical" evidence="2">
    <location>
        <begin position="372"/>
        <end position="393"/>
    </location>
</feature>
<keyword evidence="4" id="KW-1185">Reference proteome</keyword>
<evidence type="ECO:0000313" key="4">
    <source>
        <dbReference type="Proteomes" id="UP000654075"/>
    </source>
</evidence>
<dbReference type="EMBL" id="CAJNNV010004398">
    <property type="protein sequence ID" value="CAE8590668.1"/>
    <property type="molecule type" value="Genomic_DNA"/>
</dbReference>
<keyword evidence="2" id="KW-1133">Transmembrane helix</keyword>
<feature type="transmembrane region" description="Helical" evidence="2">
    <location>
        <begin position="118"/>
        <end position="143"/>
    </location>
</feature>
<feature type="transmembrane region" description="Helical" evidence="2">
    <location>
        <begin position="56"/>
        <end position="77"/>
    </location>
</feature>
<feature type="transmembrane region" description="Helical" evidence="2">
    <location>
        <begin position="185"/>
        <end position="206"/>
    </location>
</feature>
<feature type="transmembrane region" description="Helical" evidence="2">
    <location>
        <begin position="337"/>
        <end position="360"/>
    </location>
</feature>